<dbReference type="NCBIfam" id="NF009466">
    <property type="entry name" value="PRK12826.1-2"/>
    <property type="match status" value="1"/>
</dbReference>
<dbReference type="EMBL" id="KI926401">
    <property type="protein sequence ID" value="ETW36743.1"/>
    <property type="molecule type" value="Genomic_DNA"/>
</dbReference>
<keyword evidence="5" id="KW-1133">Transmembrane helix</keyword>
<proteinExistence type="inferred from homology"/>
<evidence type="ECO:0000313" key="6">
    <source>
        <dbReference type="EMBL" id="ETW36743.1"/>
    </source>
</evidence>
<evidence type="ECO:0000256" key="4">
    <source>
        <dbReference type="ARBA" id="ARBA00048508"/>
    </source>
</evidence>
<gene>
    <name evidence="6" type="ORF">PFTANZ_02566</name>
</gene>
<dbReference type="CDD" id="cd05333">
    <property type="entry name" value="BKR_SDR_c"/>
    <property type="match status" value="1"/>
</dbReference>
<evidence type="ECO:0000256" key="2">
    <source>
        <dbReference type="ARBA" id="ARBA00012948"/>
    </source>
</evidence>
<dbReference type="AlphaFoldDB" id="A0A024W841"/>
<dbReference type="GO" id="GO:0032787">
    <property type="term" value="P:monocarboxylic acid metabolic process"/>
    <property type="evidence" value="ECO:0007669"/>
    <property type="project" value="UniProtKB-ARBA"/>
</dbReference>
<dbReference type="OrthoDB" id="1393670at2759"/>
<dbReference type="InterPro" id="IPR020904">
    <property type="entry name" value="Sc_DH/Rdtase_CS"/>
</dbReference>
<evidence type="ECO:0000256" key="1">
    <source>
        <dbReference type="ARBA" id="ARBA00006484"/>
    </source>
</evidence>
<dbReference type="PANTHER" id="PTHR42879:SF2">
    <property type="entry name" value="3-OXOACYL-[ACYL-CARRIER-PROTEIN] REDUCTASE FABG"/>
    <property type="match status" value="1"/>
</dbReference>
<protein>
    <recommendedName>
        <fullName evidence="2">3-oxoacyl-[acyl-carrier-protein] reductase</fullName>
        <ecNumber evidence="2">1.1.1.100</ecNumber>
    </recommendedName>
</protein>
<comment type="similarity">
    <text evidence="1">Belongs to the short-chain dehydrogenases/reductases (SDR) family.</text>
</comment>
<accession>A0A024W841</accession>
<keyword evidence="5" id="KW-0472">Membrane</keyword>
<dbReference type="FunFam" id="3.40.50.720:FF:000173">
    <property type="entry name" value="3-oxoacyl-[acyl-carrier protein] reductase"/>
    <property type="match status" value="1"/>
</dbReference>
<reference evidence="6 7" key="2">
    <citation type="submission" date="2013-02" db="EMBL/GenBank/DDBJ databases">
        <title>The Genome Sequence of Plasmodium falciparum Tanzania (2000708).</title>
        <authorList>
            <consortium name="The Broad Institute Genome Sequencing Platform"/>
            <consortium name="The Broad Institute Genome Sequencing Center for Infectious Disease"/>
            <person name="Neafsey D."/>
            <person name="Cheeseman I."/>
            <person name="Volkman S."/>
            <person name="Adams J."/>
            <person name="Walker B."/>
            <person name="Young S.K."/>
            <person name="Zeng Q."/>
            <person name="Gargeya S."/>
            <person name="Fitzgerald M."/>
            <person name="Haas B."/>
            <person name="Abouelleil A."/>
            <person name="Alvarado L."/>
            <person name="Arachchi H.M."/>
            <person name="Berlin A.M."/>
            <person name="Chapman S.B."/>
            <person name="Dewar J."/>
            <person name="Goldberg J."/>
            <person name="Griggs A."/>
            <person name="Gujja S."/>
            <person name="Hansen M."/>
            <person name="Howarth C."/>
            <person name="Imamovic A."/>
            <person name="Larimer J."/>
            <person name="McCowan C."/>
            <person name="Murphy C."/>
            <person name="Neiman D."/>
            <person name="Pearson M."/>
            <person name="Priest M."/>
            <person name="Roberts A."/>
            <person name="Saif S."/>
            <person name="Shea T."/>
            <person name="Sisk P."/>
            <person name="Sykes S."/>
            <person name="Wortman J."/>
            <person name="Nusbaum C."/>
            <person name="Birren B."/>
        </authorList>
    </citation>
    <scope>NUCLEOTIDE SEQUENCE [LARGE SCALE GENOMIC DNA]</scope>
    <source>
        <strain evidence="7">Tanzania (2000708)</strain>
    </source>
</reference>
<dbReference type="InterPro" id="IPR050259">
    <property type="entry name" value="SDR"/>
</dbReference>
<name>A0A024W841_PLAFA</name>
<comment type="catalytic activity">
    <reaction evidence="4">
        <text>a (3R)-hydroxyacyl-[ACP] + NADP(+) = a 3-oxoacyl-[ACP] + NADPH + H(+)</text>
        <dbReference type="Rhea" id="RHEA:17397"/>
        <dbReference type="Rhea" id="RHEA-COMP:9916"/>
        <dbReference type="Rhea" id="RHEA-COMP:9945"/>
        <dbReference type="ChEBI" id="CHEBI:15378"/>
        <dbReference type="ChEBI" id="CHEBI:57783"/>
        <dbReference type="ChEBI" id="CHEBI:58349"/>
        <dbReference type="ChEBI" id="CHEBI:78776"/>
        <dbReference type="ChEBI" id="CHEBI:78827"/>
        <dbReference type="EC" id="1.1.1.100"/>
    </reaction>
</comment>
<dbReference type="GO" id="GO:0004316">
    <property type="term" value="F:3-oxoacyl-[acyl-carrier-protein] reductase (NADPH) activity"/>
    <property type="evidence" value="ECO:0007669"/>
    <property type="project" value="UniProtKB-EC"/>
</dbReference>
<dbReference type="InterPro" id="IPR002347">
    <property type="entry name" value="SDR_fam"/>
</dbReference>
<evidence type="ECO:0000256" key="3">
    <source>
        <dbReference type="ARBA" id="ARBA00023002"/>
    </source>
</evidence>
<dbReference type="SUPFAM" id="SSF51735">
    <property type="entry name" value="NAD(P)-binding Rossmann-fold domains"/>
    <property type="match status" value="1"/>
</dbReference>
<evidence type="ECO:0000256" key="5">
    <source>
        <dbReference type="SAM" id="Phobius"/>
    </source>
</evidence>
<dbReference type="EC" id="1.1.1.100" evidence="2"/>
<dbReference type="InterPro" id="IPR036291">
    <property type="entry name" value="NAD(P)-bd_dom_sf"/>
</dbReference>
<reference evidence="6 7" key="1">
    <citation type="submission" date="2013-02" db="EMBL/GenBank/DDBJ databases">
        <title>The Genome Annotation of Plasmodium falciparum Tanzania (2000708).</title>
        <authorList>
            <consortium name="The Broad Institute Genome Sequencing Platform"/>
            <consortium name="The Broad Institute Genome Sequencing Center for Infectious Disease"/>
            <person name="Neafsey D."/>
            <person name="Hoffman S."/>
            <person name="Volkman S."/>
            <person name="Rosenthal P."/>
            <person name="Walker B."/>
            <person name="Young S.K."/>
            <person name="Zeng Q."/>
            <person name="Gargeya S."/>
            <person name="Fitzgerald M."/>
            <person name="Haas B."/>
            <person name="Abouelleil A."/>
            <person name="Allen A.W."/>
            <person name="Alvarado L."/>
            <person name="Arachchi H.M."/>
            <person name="Berlin A.M."/>
            <person name="Chapman S.B."/>
            <person name="Gainer-Dewar J."/>
            <person name="Goldberg J."/>
            <person name="Griggs A."/>
            <person name="Gujja S."/>
            <person name="Hansen M."/>
            <person name="Howarth C."/>
            <person name="Imamovic A."/>
            <person name="Ireland A."/>
            <person name="Larimer J."/>
            <person name="McCowan C."/>
            <person name="Murphy C."/>
            <person name="Pearson M."/>
            <person name="Poon T.W."/>
            <person name="Priest M."/>
            <person name="Roberts A."/>
            <person name="Saif S."/>
            <person name="Shea T."/>
            <person name="Sisk P."/>
            <person name="Sykes S."/>
            <person name="Wortman J."/>
            <person name="Nusbaum C."/>
            <person name="Birren B."/>
        </authorList>
    </citation>
    <scope>NUCLEOTIDE SEQUENCE [LARGE SCALE GENOMIC DNA]</scope>
    <source>
        <strain evidence="7">Tanzania (2000708)</strain>
    </source>
</reference>
<dbReference type="PROSITE" id="PS00061">
    <property type="entry name" value="ADH_SHORT"/>
    <property type="match status" value="1"/>
</dbReference>
<organism evidence="6 7">
    <name type="scientific">Plasmodium falciparum Tanzania</name>
    <name type="common">2000708</name>
    <dbReference type="NCBI Taxonomy" id="1036725"/>
    <lineage>
        <taxon>Eukaryota</taxon>
        <taxon>Sar</taxon>
        <taxon>Alveolata</taxon>
        <taxon>Apicomplexa</taxon>
        <taxon>Aconoidasida</taxon>
        <taxon>Haemosporida</taxon>
        <taxon>Plasmodiidae</taxon>
        <taxon>Plasmodium</taxon>
        <taxon>Plasmodium (Laverania)</taxon>
    </lineage>
</organism>
<dbReference type="Pfam" id="PF13561">
    <property type="entry name" value="adh_short_C2"/>
    <property type="match status" value="1"/>
</dbReference>
<feature type="transmembrane region" description="Helical" evidence="5">
    <location>
        <begin position="7"/>
        <end position="27"/>
    </location>
</feature>
<evidence type="ECO:0000313" key="7">
    <source>
        <dbReference type="Proteomes" id="UP000030708"/>
    </source>
</evidence>
<dbReference type="PRINTS" id="PR00081">
    <property type="entry name" value="GDHRDH"/>
</dbReference>
<dbReference type="Proteomes" id="UP000030708">
    <property type="component" value="Unassembled WGS sequence"/>
</dbReference>
<keyword evidence="3" id="KW-0560">Oxidoreductase</keyword>
<feature type="transmembrane region" description="Helical" evidence="5">
    <location>
        <begin position="39"/>
        <end position="60"/>
    </location>
</feature>
<sequence>MSVLHRFYLFFLFTKFFHCYKISYVLKNAKTVDYHLNNIYVYMIMRIKYICLYIYIYFSIKRHNVSKIARYKKILHSFCEVSYTYIIYESSGYAGDVSKKEEISEVINKILTEHKNVDILVNNAGITRDNLFLRMKNDEWEDVLRTNLNSLFYITQPISKRMINNRYGRIINISSIVGLTGNVGQANYSSSKAGVIGFTKSLAKELASRNITVNAIAPGFISSDMTDKISEQIKKNIISNIPAGRMGTPEEVANLACFLSSDKSGYINGRVFVIDGGLSP</sequence>
<dbReference type="PANTHER" id="PTHR42879">
    <property type="entry name" value="3-OXOACYL-(ACYL-CARRIER-PROTEIN) REDUCTASE"/>
    <property type="match status" value="1"/>
</dbReference>
<dbReference type="Gene3D" id="3.40.50.720">
    <property type="entry name" value="NAD(P)-binding Rossmann-like Domain"/>
    <property type="match status" value="1"/>
</dbReference>
<dbReference type="PRINTS" id="PR00080">
    <property type="entry name" value="SDRFAMILY"/>
</dbReference>
<keyword evidence="5" id="KW-0812">Transmembrane</keyword>